<dbReference type="PANTHER" id="PTHR24113">
    <property type="entry name" value="RAN GTPASE-ACTIVATING PROTEIN 1"/>
    <property type="match status" value="1"/>
</dbReference>
<dbReference type="GO" id="GO:0005096">
    <property type="term" value="F:GTPase activator activity"/>
    <property type="evidence" value="ECO:0007669"/>
    <property type="project" value="UniProtKB-KW"/>
</dbReference>
<dbReference type="GO" id="GO:0005829">
    <property type="term" value="C:cytosol"/>
    <property type="evidence" value="ECO:0007669"/>
    <property type="project" value="TreeGrafter"/>
</dbReference>
<dbReference type="SUPFAM" id="SSF52047">
    <property type="entry name" value="RNI-like"/>
    <property type="match status" value="1"/>
</dbReference>
<dbReference type="InterPro" id="IPR027038">
    <property type="entry name" value="RanGap"/>
</dbReference>
<dbReference type="GO" id="GO:0006913">
    <property type="term" value="P:nucleocytoplasmic transport"/>
    <property type="evidence" value="ECO:0007669"/>
    <property type="project" value="TreeGrafter"/>
</dbReference>
<dbReference type="AlphaFoldDB" id="A0A6U4Z9E5"/>
<dbReference type="InterPro" id="IPR032675">
    <property type="entry name" value="LRR_dom_sf"/>
</dbReference>
<evidence type="ECO:0000256" key="1">
    <source>
        <dbReference type="ARBA" id="ARBA00022468"/>
    </source>
</evidence>
<evidence type="ECO:0000256" key="4">
    <source>
        <dbReference type="SAM" id="MobiDB-lite"/>
    </source>
</evidence>
<keyword evidence="1" id="KW-0343">GTPase activation</keyword>
<organism evidence="5">
    <name type="scientific">Hemiselmis andersenii</name>
    <name type="common">Cryptophyte alga</name>
    <dbReference type="NCBI Taxonomy" id="464988"/>
    <lineage>
        <taxon>Eukaryota</taxon>
        <taxon>Cryptophyceae</taxon>
        <taxon>Cryptomonadales</taxon>
        <taxon>Hemiselmidaceae</taxon>
        <taxon>Hemiselmis</taxon>
    </lineage>
</organism>
<dbReference type="GO" id="GO:0005634">
    <property type="term" value="C:nucleus"/>
    <property type="evidence" value="ECO:0007669"/>
    <property type="project" value="TreeGrafter"/>
</dbReference>
<reference evidence="5" key="1">
    <citation type="submission" date="2021-01" db="EMBL/GenBank/DDBJ databases">
        <authorList>
            <person name="Corre E."/>
            <person name="Pelletier E."/>
            <person name="Niang G."/>
            <person name="Scheremetjew M."/>
            <person name="Finn R."/>
            <person name="Kale V."/>
            <person name="Holt S."/>
            <person name="Cochrane G."/>
            <person name="Meng A."/>
            <person name="Brown T."/>
            <person name="Cohen L."/>
        </authorList>
    </citation>
    <scope>NUCLEOTIDE SEQUENCE</scope>
    <source>
        <strain evidence="5">CCMP644</strain>
    </source>
</reference>
<protein>
    <submittedName>
        <fullName evidence="5">Uncharacterized protein</fullName>
    </submittedName>
</protein>
<feature type="region of interest" description="Disordered" evidence="4">
    <location>
        <begin position="151"/>
        <end position="171"/>
    </location>
</feature>
<evidence type="ECO:0000313" key="5">
    <source>
        <dbReference type="EMBL" id="CAD8970085.1"/>
    </source>
</evidence>
<dbReference type="PANTHER" id="PTHR24113:SF12">
    <property type="entry name" value="RAN GTPASE-ACTIVATING PROTEIN 1"/>
    <property type="match status" value="1"/>
</dbReference>
<proteinExistence type="predicted"/>
<accession>A0A6U4Z9E5</accession>
<dbReference type="Gene3D" id="3.80.10.10">
    <property type="entry name" value="Ribonuclease Inhibitor"/>
    <property type="match status" value="1"/>
</dbReference>
<dbReference type="GO" id="GO:0048471">
    <property type="term" value="C:perinuclear region of cytoplasm"/>
    <property type="evidence" value="ECO:0007669"/>
    <property type="project" value="TreeGrafter"/>
</dbReference>
<keyword evidence="3" id="KW-0677">Repeat</keyword>
<sequence>MVVCEKPDEVAETMAANQAHEIIAWNLPLKDAGALKVAEALKSNNHTQKLVLYRCSINAAGAIALAEALETNKTLKEFDWTGNEIGIAGNKKIREVWSRTRLAWSDKIEVSGGRELIPPKFSEKVQIKADTGGPRNVSQFATAMSALQDKGVKGCPPRYKPAPNPKRKVKR</sequence>
<evidence type="ECO:0000256" key="3">
    <source>
        <dbReference type="ARBA" id="ARBA00022737"/>
    </source>
</evidence>
<evidence type="ECO:0000256" key="2">
    <source>
        <dbReference type="ARBA" id="ARBA00022614"/>
    </source>
</evidence>
<dbReference type="GO" id="GO:0031267">
    <property type="term" value="F:small GTPase binding"/>
    <property type="evidence" value="ECO:0007669"/>
    <property type="project" value="TreeGrafter"/>
</dbReference>
<name>A0A6U4Z9E5_HEMAN</name>
<dbReference type="EMBL" id="HBFX01035009">
    <property type="protein sequence ID" value="CAD8970085.1"/>
    <property type="molecule type" value="Transcribed_RNA"/>
</dbReference>
<keyword evidence="2" id="KW-0433">Leucine-rich repeat</keyword>
<gene>
    <name evidence="5" type="ORF">HAND00432_LOCUS21084</name>
</gene>